<evidence type="ECO:0000313" key="3">
    <source>
        <dbReference type="Proteomes" id="UP000306192"/>
    </source>
</evidence>
<dbReference type="SUPFAM" id="SSF53756">
    <property type="entry name" value="UDP-Glycosyltransferase/glycogen phosphorylase"/>
    <property type="match status" value="1"/>
</dbReference>
<dbReference type="EMBL" id="QYRT01000019">
    <property type="protein sequence ID" value="TIH35586.1"/>
    <property type="molecule type" value="Genomic_DNA"/>
</dbReference>
<proteinExistence type="predicted"/>
<dbReference type="AlphaFoldDB" id="A0A4T2C078"/>
<dbReference type="Proteomes" id="UP000306192">
    <property type="component" value="Unassembled WGS sequence"/>
</dbReference>
<evidence type="ECO:0000256" key="1">
    <source>
        <dbReference type="SAM" id="MobiDB-lite"/>
    </source>
</evidence>
<keyword evidence="3" id="KW-1185">Reference proteome</keyword>
<sequence>MYWPAFEPLTLKPTIVSDAPASDRPSTHASATARQNQEQTHVITSGRPRIIYFAIPSLDYPRNSRIRAYLAETGADVVIPDLGIDHQGWKGTIRRFFSLVKESRGASVIVLAEFGTKYALPAKILARFRGARLIVDGFVGMYETHIGDWADHSPSSLKARLYRLIDWVAFRASDLYLIDTEVRAEAIRSHYSLSRLVMSLPVGAPSWAVPAPLRDPAAGKLRLLYYGNYIPLHGTDTIIEALTDPRVREAVSVTFIGDGKLRARAEQLVVERGLSGIVTFVDAVPSFELANAIARHHVVLGVFGTSDKAGSVIANKVWQGLASGRMVITQQSKALLEIAQYCGPQLRTTAPGNPVALADELADLVGQLDPGTDWVFSGAAQALETYVEEKYSSLRLQLATWQT</sequence>
<evidence type="ECO:0000313" key="2">
    <source>
        <dbReference type="EMBL" id="TIH35586.1"/>
    </source>
</evidence>
<reference evidence="2 3" key="1">
    <citation type="journal article" date="2019" name="Microorganisms">
        <title>Systematic Affiliation and Genome Analysis of Subtercola vilae DB165(T) with Particular Emphasis on Cold Adaptation of an Isolate from a High-Altitude Cold Volcano Lake.</title>
        <authorList>
            <person name="Villalobos A.S."/>
            <person name="Wiese J."/>
            <person name="Imhoff J.F."/>
            <person name="Dorador C."/>
            <person name="Keller A."/>
            <person name="Hentschel U."/>
        </authorList>
    </citation>
    <scope>NUCLEOTIDE SEQUENCE [LARGE SCALE GENOMIC DNA]</scope>
    <source>
        <strain evidence="2 3">DB165</strain>
    </source>
</reference>
<gene>
    <name evidence="2" type="ORF">D4765_11015</name>
</gene>
<dbReference type="Gene3D" id="3.40.50.2000">
    <property type="entry name" value="Glycogen Phosphorylase B"/>
    <property type="match status" value="1"/>
</dbReference>
<dbReference type="GO" id="GO:0016740">
    <property type="term" value="F:transferase activity"/>
    <property type="evidence" value="ECO:0007669"/>
    <property type="project" value="UniProtKB-KW"/>
</dbReference>
<keyword evidence="2" id="KW-0808">Transferase</keyword>
<feature type="compositionally biased region" description="Polar residues" evidence="1">
    <location>
        <begin position="27"/>
        <end position="41"/>
    </location>
</feature>
<name>A0A4T2C078_9MICO</name>
<protein>
    <submittedName>
        <fullName evidence="2">Glycosyltransferase</fullName>
    </submittedName>
</protein>
<accession>A0A4T2C078</accession>
<organism evidence="2 3">
    <name type="scientific">Subtercola vilae</name>
    <dbReference type="NCBI Taxonomy" id="2056433"/>
    <lineage>
        <taxon>Bacteria</taxon>
        <taxon>Bacillati</taxon>
        <taxon>Actinomycetota</taxon>
        <taxon>Actinomycetes</taxon>
        <taxon>Micrococcales</taxon>
        <taxon>Microbacteriaceae</taxon>
        <taxon>Subtercola</taxon>
    </lineage>
</organism>
<comment type="caution">
    <text evidence="2">The sequence shown here is derived from an EMBL/GenBank/DDBJ whole genome shotgun (WGS) entry which is preliminary data.</text>
</comment>
<feature type="region of interest" description="Disordered" evidence="1">
    <location>
        <begin position="17"/>
        <end position="41"/>
    </location>
</feature>
<dbReference type="Pfam" id="PF13692">
    <property type="entry name" value="Glyco_trans_1_4"/>
    <property type="match status" value="1"/>
</dbReference>